<proteinExistence type="predicted"/>
<evidence type="ECO:0008006" key="5">
    <source>
        <dbReference type="Google" id="ProtNLM"/>
    </source>
</evidence>
<dbReference type="AlphaFoldDB" id="A0A1J4MJL4"/>
<comment type="caution">
    <text evidence="3">The sequence shown here is derived from an EMBL/GenBank/DDBJ whole genome shotgun (WGS) entry which is preliminary data.</text>
</comment>
<dbReference type="VEuPathDB" id="CryptoDB:cubi_02436"/>
<organism evidence="3 4">
    <name type="scientific">Cryptosporidium ubiquitum</name>
    <dbReference type="NCBI Taxonomy" id="857276"/>
    <lineage>
        <taxon>Eukaryota</taxon>
        <taxon>Sar</taxon>
        <taxon>Alveolata</taxon>
        <taxon>Apicomplexa</taxon>
        <taxon>Conoidasida</taxon>
        <taxon>Coccidia</taxon>
        <taxon>Eucoccidiorida</taxon>
        <taxon>Eimeriorina</taxon>
        <taxon>Cryptosporidiidae</taxon>
        <taxon>Cryptosporidium</taxon>
    </lineage>
</organism>
<evidence type="ECO:0000256" key="2">
    <source>
        <dbReference type="SAM" id="SignalP"/>
    </source>
</evidence>
<feature type="signal peptide" evidence="2">
    <location>
        <begin position="1"/>
        <end position="23"/>
    </location>
</feature>
<protein>
    <recommendedName>
        <fullName evidence="5">Secreted protein</fullName>
    </recommendedName>
</protein>
<name>A0A1J4MJL4_9CRYT</name>
<feature type="region of interest" description="Disordered" evidence="1">
    <location>
        <begin position="39"/>
        <end position="68"/>
    </location>
</feature>
<dbReference type="RefSeq" id="XP_028874568.1">
    <property type="nucleotide sequence ID" value="XM_029019447.1"/>
</dbReference>
<reference evidence="3 4" key="1">
    <citation type="submission" date="2016-10" db="EMBL/GenBank/DDBJ databases">
        <title>Reductive evolution of mitochondrial metabolism and differential evolution of invasion-related proteins in Cryptosporidium.</title>
        <authorList>
            <person name="Liu S."/>
            <person name="Roellig D.M."/>
            <person name="Guo Y."/>
            <person name="Li N."/>
            <person name="Frace M.A."/>
            <person name="Tang K."/>
            <person name="Zhang L."/>
            <person name="Feng Y."/>
            <person name="Xiao L."/>
        </authorList>
    </citation>
    <scope>NUCLEOTIDE SEQUENCE [LARGE SCALE GENOMIC DNA]</scope>
    <source>
        <strain evidence="3">39726</strain>
    </source>
</reference>
<keyword evidence="2" id="KW-0732">Signal</keyword>
<evidence type="ECO:0000313" key="3">
    <source>
        <dbReference type="EMBL" id="OII73204.1"/>
    </source>
</evidence>
<dbReference type="OrthoDB" id="340003at2759"/>
<dbReference type="Proteomes" id="UP000186176">
    <property type="component" value="Unassembled WGS sequence"/>
</dbReference>
<keyword evidence="4" id="KW-1185">Reference proteome</keyword>
<gene>
    <name evidence="3" type="ORF">cubi_02436</name>
</gene>
<dbReference type="GeneID" id="39979226"/>
<feature type="chain" id="PRO_5012272479" description="Secreted protein" evidence="2">
    <location>
        <begin position="24"/>
        <end position="648"/>
    </location>
</feature>
<dbReference type="EMBL" id="LRBP01000017">
    <property type="protein sequence ID" value="OII73204.1"/>
    <property type="molecule type" value="Genomic_DNA"/>
</dbReference>
<evidence type="ECO:0000313" key="4">
    <source>
        <dbReference type="Proteomes" id="UP000186176"/>
    </source>
</evidence>
<evidence type="ECO:0000256" key="1">
    <source>
        <dbReference type="SAM" id="MobiDB-lite"/>
    </source>
</evidence>
<sequence length="648" mass="72854">MNKNKCVLRAIGCIILAIGGVFGSESDLYASGTFGYVSEKSSSPSSLAADNYDSSTPGEDFPGIIGGSEATTSSGSFEAAGYDMSKPSIQEDFVSGGSGGDDTVAHLDLSGEPSEALSSGFHEVTADPSLLSQQKLSEFVGRSTEISKPEEKSSSLGFVITKNAEIAIDNLFPTVDSANILTVSDILKYPSVELNDEKVLVSQLSNKIHYYKVEPPMIHDATSGLSTSDPRVEIGVKPKFELFVEENQPRMERILRFLDLNHSDLVGQEKIDLAILLFSVVTYGECNKKLKGINSNLEVVEMCNQLSREDILTIQPEDLPKNVIKEKIELFKLSGLVLSVPLPLFTNASDLKWRHVTNPDGIYQVYNGGAIDGFAHLDFLYKKLYDITNFLYYPGFQFMDDTRLELYYGLKGIRVRLGQIEQTRKVKKDLSKVMDFYNNWFKGPKFKKACSREYSNAMIAMAPIYDAISEMNKILRSVQNEISTNPRILEEDFVGIPKQVLMNINPNEKKFFLNNIVPIFTIINNGIKKGKIKTMRAEVLRILAILEEIEFNSKEVARILQDLQKCIRGSGNAFKYELRYIKRDFYRLVRVVRKSDPKFPFPFPSSPLYIKGRKFGIKNLFRKNSARAKLGYYREFLPFNKSEKASKK</sequence>
<accession>A0A1J4MJL4</accession>